<sequence length="186" mass="20653">MDEREIGERVRELRLSRDLDQRDLAEAAGVSVTAVRRLEGGQGSTLRTALAVLAALEAPLRVPEVPTRTARRRASSATTAAAVLPRREERVSLELHRAVARKMRRDPAEVRAKALANLPKVRENVRGTQAAGWVDEWERALRTSTRAVLELALAQDEHGIDLRQVSPFAGVLTQDERMTAIARARR</sequence>
<dbReference type="Pfam" id="PF01381">
    <property type="entry name" value="HTH_3"/>
    <property type="match status" value="1"/>
</dbReference>
<evidence type="ECO:0000313" key="4">
    <source>
        <dbReference type="Proteomes" id="UP000577956"/>
    </source>
</evidence>
<feature type="domain" description="HTH cro/C1-type" evidence="1">
    <location>
        <begin position="10"/>
        <end position="65"/>
    </location>
</feature>
<dbReference type="RefSeq" id="WP_140459350.1">
    <property type="nucleotide sequence ID" value="NZ_BAABFI010000001.1"/>
</dbReference>
<evidence type="ECO:0000313" key="2">
    <source>
        <dbReference type="EMBL" id="GIG32365.1"/>
    </source>
</evidence>
<dbReference type="EMBL" id="BONN01000003">
    <property type="protein sequence ID" value="GIG32365.1"/>
    <property type="molecule type" value="Genomic_DNA"/>
</dbReference>
<reference evidence="2 5" key="2">
    <citation type="submission" date="2021-01" db="EMBL/GenBank/DDBJ databases">
        <title>Whole genome shotgun sequence of Cellulomonas oligotrophica NBRC 109435.</title>
        <authorList>
            <person name="Komaki H."/>
            <person name="Tamura T."/>
        </authorList>
    </citation>
    <scope>NUCLEOTIDE SEQUENCE [LARGE SCALE GENOMIC DNA]</scope>
    <source>
        <strain evidence="2 5">NBRC 109435</strain>
    </source>
</reference>
<keyword evidence="5" id="KW-1185">Reference proteome</keyword>
<name>A0A7Y9FGJ4_9CELL</name>
<accession>A0A7Y9FGJ4</accession>
<protein>
    <submittedName>
        <fullName evidence="3">Transcriptional regulator with XRE-family HTH domain</fullName>
    </submittedName>
</protein>
<comment type="caution">
    <text evidence="3">The sequence shown here is derived from an EMBL/GenBank/DDBJ whole genome shotgun (WGS) entry which is preliminary data.</text>
</comment>
<dbReference type="EMBL" id="JACCBK010000001">
    <property type="protein sequence ID" value="NYD86849.1"/>
    <property type="molecule type" value="Genomic_DNA"/>
</dbReference>
<dbReference type="PROSITE" id="PS50943">
    <property type="entry name" value="HTH_CROC1"/>
    <property type="match status" value="1"/>
</dbReference>
<dbReference type="Gene3D" id="1.10.260.40">
    <property type="entry name" value="lambda repressor-like DNA-binding domains"/>
    <property type="match status" value="1"/>
</dbReference>
<dbReference type="Proteomes" id="UP000577956">
    <property type="component" value="Unassembled WGS sequence"/>
</dbReference>
<dbReference type="Proteomes" id="UP000618382">
    <property type="component" value="Unassembled WGS sequence"/>
</dbReference>
<dbReference type="CDD" id="cd00093">
    <property type="entry name" value="HTH_XRE"/>
    <property type="match status" value="1"/>
</dbReference>
<dbReference type="GO" id="GO:0003677">
    <property type="term" value="F:DNA binding"/>
    <property type="evidence" value="ECO:0007669"/>
    <property type="project" value="InterPro"/>
</dbReference>
<proteinExistence type="predicted"/>
<dbReference type="SMART" id="SM00530">
    <property type="entry name" value="HTH_XRE"/>
    <property type="match status" value="1"/>
</dbReference>
<evidence type="ECO:0000313" key="5">
    <source>
        <dbReference type="Proteomes" id="UP000618382"/>
    </source>
</evidence>
<organism evidence="3 4">
    <name type="scientific">Cellulomonas oligotrophica</name>
    <dbReference type="NCBI Taxonomy" id="931536"/>
    <lineage>
        <taxon>Bacteria</taxon>
        <taxon>Bacillati</taxon>
        <taxon>Actinomycetota</taxon>
        <taxon>Actinomycetes</taxon>
        <taxon>Micrococcales</taxon>
        <taxon>Cellulomonadaceae</taxon>
        <taxon>Cellulomonas</taxon>
    </lineage>
</organism>
<evidence type="ECO:0000259" key="1">
    <source>
        <dbReference type="PROSITE" id="PS50943"/>
    </source>
</evidence>
<reference evidence="3 4" key="1">
    <citation type="submission" date="2020-07" db="EMBL/GenBank/DDBJ databases">
        <title>Sequencing the genomes of 1000 actinobacteria strains.</title>
        <authorList>
            <person name="Klenk H.-P."/>
        </authorList>
    </citation>
    <scope>NUCLEOTIDE SEQUENCE [LARGE SCALE GENOMIC DNA]</scope>
    <source>
        <strain evidence="3 4">DSM 24482</strain>
    </source>
</reference>
<dbReference type="SUPFAM" id="SSF47413">
    <property type="entry name" value="lambda repressor-like DNA-binding domains"/>
    <property type="match status" value="1"/>
</dbReference>
<dbReference type="InterPro" id="IPR010982">
    <property type="entry name" value="Lambda_DNA-bd_dom_sf"/>
</dbReference>
<gene>
    <name evidence="3" type="ORF">BKA21_002398</name>
    <name evidence="2" type="ORF">Col01nite_15240</name>
</gene>
<evidence type="ECO:0000313" key="3">
    <source>
        <dbReference type="EMBL" id="NYD86849.1"/>
    </source>
</evidence>
<dbReference type="AlphaFoldDB" id="A0A7Y9FGJ4"/>
<dbReference type="InterPro" id="IPR001387">
    <property type="entry name" value="Cro/C1-type_HTH"/>
</dbReference>